<proteinExistence type="predicted"/>
<dbReference type="Proteomes" id="UP000250369">
    <property type="component" value="Unassembled WGS sequence"/>
</dbReference>
<dbReference type="EMBL" id="QMFB01000009">
    <property type="protein sequence ID" value="RAV20058.1"/>
    <property type="molecule type" value="Genomic_DNA"/>
</dbReference>
<evidence type="ECO:0000313" key="1">
    <source>
        <dbReference type="EMBL" id="RAV20058.1"/>
    </source>
</evidence>
<name>A0A329MKF7_9BACL</name>
<dbReference type="RefSeq" id="WP_113031954.1">
    <property type="nucleotide sequence ID" value="NZ_QMFB01000009.1"/>
</dbReference>
<accession>A0A329MKF7</accession>
<gene>
    <name evidence="1" type="ORF">DQG23_16420</name>
</gene>
<protein>
    <submittedName>
        <fullName evidence="1">Uncharacterized protein</fullName>
    </submittedName>
</protein>
<dbReference type="AlphaFoldDB" id="A0A329MKF7"/>
<organism evidence="1 2">
    <name type="scientific">Paenibacillus contaminans</name>
    <dbReference type="NCBI Taxonomy" id="450362"/>
    <lineage>
        <taxon>Bacteria</taxon>
        <taxon>Bacillati</taxon>
        <taxon>Bacillota</taxon>
        <taxon>Bacilli</taxon>
        <taxon>Bacillales</taxon>
        <taxon>Paenibacillaceae</taxon>
        <taxon>Paenibacillus</taxon>
    </lineage>
</organism>
<keyword evidence="2" id="KW-1185">Reference proteome</keyword>
<evidence type="ECO:0000313" key="2">
    <source>
        <dbReference type="Proteomes" id="UP000250369"/>
    </source>
</evidence>
<reference evidence="1 2" key="1">
    <citation type="journal article" date="2009" name="Int. J. Syst. Evol. Microbiol.">
        <title>Paenibacillus contaminans sp. nov., isolated from a contaminated laboratory plate.</title>
        <authorList>
            <person name="Chou J.H."/>
            <person name="Lee J.H."/>
            <person name="Lin M.C."/>
            <person name="Chang P.S."/>
            <person name="Arun A.B."/>
            <person name="Young C.C."/>
            <person name="Chen W.M."/>
        </authorList>
    </citation>
    <scope>NUCLEOTIDE SEQUENCE [LARGE SCALE GENOMIC DNA]</scope>
    <source>
        <strain evidence="1 2">CKOBP-6</strain>
    </source>
</reference>
<comment type="caution">
    <text evidence="1">The sequence shown here is derived from an EMBL/GenBank/DDBJ whole genome shotgun (WGS) entry which is preliminary data.</text>
</comment>
<sequence>MPNWSRSETVPVKYTEGGWSMVTFIADIPAQYGASTVAEIQWGVQLEGFERDGEVYLDDLEMYKIN</sequence>